<evidence type="ECO:0000313" key="2">
    <source>
        <dbReference type="EMBL" id="GID72828.1"/>
    </source>
</evidence>
<dbReference type="EMBL" id="BOMI01000021">
    <property type="protein sequence ID" value="GID72828.1"/>
    <property type="molecule type" value="Genomic_DNA"/>
</dbReference>
<dbReference type="InterPro" id="IPR045794">
    <property type="entry name" value="Trypco1"/>
</dbReference>
<protein>
    <recommendedName>
        <fullName evidence="1">Trypsin-co-occurring domain-containing protein</fullName>
    </recommendedName>
</protein>
<dbReference type="Pfam" id="PF19493">
    <property type="entry name" value="Trypco1"/>
    <property type="match status" value="1"/>
</dbReference>
<dbReference type="NCBIfam" id="NF041216">
    <property type="entry name" value="CU044_2847_fam"/>
    <property type="match status" value="1"/>
</dbReference>
<dbReference type="Proteomes" id="UP000609879">
    <property type="component" value="Unassembled WGS sequence"/>
</dbReference>
<evidence type="ECO:0000259" key="1">
    <source>
        <dbReference type="Pfam" id="PF19493"/>
    </source>
</evidence>
<sequence length="111" mass="11620">MAVSSEVVRYQVDDKTVAQFEFEPPAGFQPAGLGDIAGWVREAAAPSIEAARAVLDQVQQLAPDSVQVKFGIKVTGTANWIVAKAASEANFEITLSWQPESGAHPGPLAGG</sequence>
<accession>A0ABQ3XYK3</accession>
<organism evidence="2 3">
    <name type="scientific">Paractinoplanes deccanensis</name>
    <dbReference type="NCBI Taxonomy" id="113561"/>
    <lineage>
        <taxon>Bacteria</taxon>
        <taxon>Bacillati</taxon>
        <taxon>Actinomycetota</taxon>
        <taxon>Actinomycetes</taxon>
        <taxon>Micromonosporales</taxon>
        <taxon>Micromonosporaceae</taxon>
        <taxon>Paractinoplanes</taxon>
    </lineage>
</organism>
<name>A0ABQ3XYK3_9ACTN</name>
<feature type="domain" description="Trypsin-co-occurring" evidence="1">
    <location>
        <begin position="12"/>
        <end position="98"/>
    </location>
</feature>
<keyword evidence="3" id="KW-1185">Reference proteome</keyword>
<comment type="caution">
    <text evidence="2">The sequence shown here is derived from an EMBL/GenBank/DDBJ whole genome shotgun (WGS) entry which is preliminary data.</text>
</comment>
<gene>
    <name evidence="2" type="ORF">Ade02nite_14690</name>
</gene>
<evidence type="ECO:0000313" key="3">
    <source>
        <dbReference type="Proteomes" id="UP000609879"/>
    </source>
</evidence>
<proteinExistence type="predicted"/>
<reference evidence="2 3" key="1">
    <citation type="submission" date="2021-01" db="EMBL/GenBank/DDBJ databases">
        <title>Whole genome shotgun sequence of Actinoplanes deccanensis NBRC 13994.</title>
        <authorList>
            <person name="Komaki H."/>
            <person name="Tamura T."/>
        </authorList>
    </citation>
    <scope>NUCLEOTIDE SEQUENCE [LARGE SCALE GENOMIC DNA]</scope>
    <source>
        <strain evidence="2 3">NBRC 13994</strain>
    </source>
</reference>